<dbReference type="PANTHER" id="PTHR31862">
    <property type="entry name" value="UPF0261 DOMAIN PROTEIN (AFU_ORTHOLOGUE AFUA_1G10120)"/>
    <property type="match status" value="1"/>
</dbReference>
<dbReference type="NCBIfam" id="NF002674">
    <property type="entry name" value="PRK02399.1-2"/>
    <property type="match status" value="1"/>
</dbReference>
<dbReference type="Proteomes" id="UP000326565">
    <property type="component" value="Unassembled WGS sequence"/>
</dbReference>
<accession>A0A5N5XBF6</accession>
<dbReference type="InterPro" id="IPR056778">
    <property type="entry name" value="UPF0261_C"/>
</dbReference>
<dbReference type="InterPro" id="IPR044122">
    <property type="entry name" value="UPF0261_N"/>
</dbReference>
<reference evidence="3 4" key="1">
    <citation type="submission" date="2019-04" db="EMBL/GenBank/DDBJ databases">
        <title>Friends and foes A comparative genomics study of 23 Aspergillus species from section Flavi.</title>
        <authorList>
            <consortium name="DOE Joint Genome Institute"/>
            <person name="Kjaerbolling I."/>
            <person name="Vesth T."/>
            <person name="Frisvad J.C."/>
            <person name="Nybo J.L."/>
            <person name="Theobald S."/>
            <person name="Kildgaard S."/>
            <person name="Isbrandt T."/>
            <person name="Kuo A."/>
            <person name="Sato A."/>
            <person name="Lyhne E.K."/>
            <person name="Kogle M.E."/>
            <person name="Wiebenga A."/>
            <person name="Kun R.S."/>
            <person name="Lubbers R.J."/>
            <person name="Makela M.R."/>
            <person name="Barry K."/>
            <person name="Chovatia M."/>
            <person name="Clum A."/>
            <person name="Daum C."/>
            <person name="Haridas S."/>
            <person name="He G."/>
            <person name="LaButti K."/>
            <person name="Lipzen A."/>
            <person name="Mondo S."/>
            <person name="Riley R."/>
            <person name="Salamov A."/>
            <person name="Simmons B.A."/>
            <person name="Magnuson J.K."/>
            <person name="Henrissat B."/>
            <person name="Mortensen U.H."/>
            <person name="Larsen T.O."/>
            <person name="Devries R.P."/>
            <person name="Grigoriev I.V."/>
            <person name="Machida M."/>
            <person name="Baker S.E."/>
            <person name="Andersen M.R."/>
        </authorList>
    </citation>
    <scope>NUCLEOTIDE SEQUENCE [LARGE SCALE GENOMIC DNA]</scope>
    <source>
        <strain evidence="3 4">CBS 151.66</strain>
    </source>
</reference>
<dbReference type="AlphaFoldDB" id="A0A5N5XBF6"/>
<dbReference type="Gene3D" id="3.40.50.12030">
    <property type="entry name" value="Uncharacterised protein family UPF0261, NC domain"/>
    <property type="match status" value="1"/>
</dbReference>
<dbReference type="CDD" id="cd15488">
    <property type="entry name" value="Tm-1-like"/>
    <property type="match status" value="1"/>
</dbReference>
<dbReference type="OrthoDB" id="10264588at2759"/>
<feature type="domain" description="UPF0261" evidence="1">
    <location>
        <begin position="31"/>
        <end position="212"/>
    </location>
</feature>
<dbReference type="Pfam" id="PF06792">
    <property type="entry name" value="UPF0261"/>
    <property type="match status" value="1"/>
</dbReference>
<evidence type="ECO:0000259" key="2">
    <source>
        <dbReference type="Pfam" id="PF23189"/>
    </source>
</evidence>
<dbReference type="PIRSF" id="PIRSF033271">
    <property type="entry name" value="UCP033271"/>
    <property type="match status" value="1"/>
</dbReference>
<dbReference type="InterPro" id="IPR008322">
    <property type="entry name" value="UPF0261"/>
</dbReference>
<sequence>MFVRRPLDGSVLSSNRESVSPLFTAETPETPTILLLGTCDTKYPELSFTRQSILTHTNPIPTVLLMDVGRQQPPSTTPDPNHPDIKIDIPTLTTTTDGQPLATLQRAEYIHQISVHATTIVRDLYQKGQIHGIISIGGSCGTNIATAAMRGGLPVGFPKMMVSTMASGDIKAYVEETDITMMYSVVDIAGRNWILEGILRNAGNAVWAMALGYFQALRARNQVGGQREMEKGKGKGKKRVGVTMFGVTTPCVDRLRARLEEGHGCEVYVFHATGAGGKAMERLVREGQLDAVVDLTTSEVVDEVMGGVLSAGPERLSGAAKAGIPQVVSVGACDMANFGAPDSVPDRYRGRLTYEHNPTVTLVRANAEETKEIARFIAEKLRRYAVRPELIQVVLPTGGISLIDTPGQPFHDPEVDEVLFSTLEKELEGSGIKILRDQRDINDPDFAVRVADMMGDMVKPL</sequence>
<evidence type="ECO:0000313" key="3">
    <source>
        <dbReference type="EMBL" id="KAB8077387.1"/>
    </source>
</evidence>
<dbReference type="InterPro" id="IPR051353">
    <property type="entry name" value="Tobamovirus_resist_UPF0261"/>
</dbReference>
<feature type="domain" description="UPF0261" evidence="2">
    <location>
        <begin position="237"/>
        <end position="457"/>
    </location>
</feature>
<organism evidence="3 4">
    <name type="scientific">Aspergillus leporis</name>
    <dbReference type="NCBI Taxonomy" id="41062"/>
    <lineage>
        <taxon>Eukaryota</taxon>
        <taxon>Fungi</taxon>
        <taxon>Dikarya</taxon>
        <taxon>Ascomycota</taxon>
        <taxon>Pezizomycotina</taxon>
        <taxon>Eurotiomycetes</taxon>
        <taxon>Eurotiomycetidae</taxon>
        <taxon>Eurotiales</taxon>
        <taxon>Aspergillaceae</taxon>
        <taxon>Aspergillus</taxon>
        <taxon>Aspergillus subgen. Circumdati</taxon>
    </lineage>
</organism>
<dbReference type="EMBL" id="ML732169">
    <property type="protein sequence ID" value="KAB8077387.1"/>
    <property type="molecule type" value="Genomic_DNA"/>
</dbReference>
<gene>
    <name evidence="3" type="ORF">BDV29DRAFT_188722</name>
</gene>
<evidence type="ECO:0000313" key="4">
    <source>
        <dbReference type="Proteomes" id="UP000326565"/>
    </source>
</evidence>
<name>A0A5N5XBF6_9EURO</name>
<proteinExistence type="predicted"/>
<dbReference type="Gene3D" id="3.40.50.12020">
    <property type="entry name" value="Uncharacterised protein family UPF0261, NN domain"/>
    <property type="match status" value="1"/>
</dbReference>
<evidence type="ECO:0000259" key="1">
    <source>
        <dbReference type="Pfam" id="PF06792"/>
    </source>
</evidence>
<keyword evidence="4" id="KW-1185">Reference proteome</keyword>
<dbReference type="Pfam" id="PF23189">
    <property type="entry name" value="UPF0261_C"/>
    <property type="match status" value="1"/>
</dbReference>
<dbReference type="PANTHER" id="PTHR31862:SF1">
    <property type="entry name" value="UPF0261 DOMAIN PROTEIN (AFU_ORTHOLOGUE AFUA_1G10120)"/>
    <property type="match status" value="1"/>
</dbReference>
<protein>
    <submittedName>
        <fullName evidence="3">Uncharacterized protein</fullName>
    </submittedName>
</protein>